<feature type="compositionally biased region" description="Basic residues" evidence="1">
    <location>
        <begin position="85"/>
        <end position="96"/>
    </location>
</feature>
<comment type="caution">
    <text evidence="3">The sequence shown here is derived from an EMBL/GenBank/DDBJ whole genome shotgun (WGS) entry which is preliminary data.</text>
</comment>
<reference evidence="3 4" key="1">
    <citation type="submission" date="2017-10" db="EMBL/GenBank/DDBJ databases">
        <title>Bacillus sp. nov., a halophilic bacterium isolated from a Keqin Lake.</title>
        <authorList>
            <person name="Wang H."/>
        </authorList>
    </citation>
    <scope>NUCLEOTIDE SEQUENCE [LARGE SCALE GENOMIC DNA]</scope>
    <source>
        <strain evidence="3 4">KCTC 13187</strain>
    </source>
</reference>
<evidence type="ECO:0000256" key="2">
    <source>
        <dbReference type="SAM" id="Phobius"/>
    </source>
</evidence>
<gene>
    <name evidence="3" type="ORF">CR203_01545</name>
</gene>
<dbReference type="AlphaFoldDB" id="A0A3A9KAX9"/>
<keyword evidence="2" id="KW-1133">Transmembrane helix</keyword>
<dbReference type="NCBIfam" id="NF041554">
    <property type="entry name" value="SA1362_fam"/>
    <property type="match status" value="1"/>
</dbReference>
<keyword evidence="2" id="KW-0472">Membrane</keyword>
<protein>
    <submittedName>
        <fullName evidence="3">Uncharacterized protein</fullName>
    </submittedName>
</protein>
<feature type="transmembrane region" description="Helical" evidence="2">
    <location>
        <begin position="32"/>
        <end position="50"/>
    </location>
</feature>
<accession>A0A3A9KAX9</accession>
<feature type="transmembrane region" description="Helical" evidence="2">
    <location>
        <begin position="7"/>
        <end position="26"/>
    </location>
</feature>
<dbReference type="InterPro" id="IPR048110">
    <property type="entry name" value="SA1362/YqhP-like"/>
</dbReference>
<evidence type="ECO:0000256" key="1">
    <source>
        <dbReference type="SAM" id="MobiDB-lite"/>
    </source>
</evidence>
<sequence length="125" mass="14393">MFRRSFHPIILVIIGFAIFGIGMQLFTNPTQFFTQILVTVGIVAILLLVMKKFIIPRLMGNQASFTQQRSQQIKQTQSRKPTASFKKKQKEKKKSISRPLVKRQSDVKLTVIEGKKNKKKSRALF</sequence>
<evidence type="ECO:0000313" key="3">
    <source>
        <dbReference type="EMBL" id="RKL68758.1"/>
    </source>
</evidence>
<dbReference type="EMBL" id="PDOE01000001">
    <property type="protein sequence ID" value="RKL68758.1"/>
    <property type="molecule type" value="Genomic_DNA"/>
</dbReference>
<keyword evidence="4" id="KW-1185">Reference proteome</keyword>
<dbReference type="Proteomes" id="UP000281498">
    <property type="component" value="Unassembled WGS sequence"/>
</dbReference>
<feature type="region of interest" description="Disordered" evidence="1">
    <location>
        <begin position="69"/>
        <end position="100"/>
    </location>
</feature>
<name>A0A3A9KAX9_9BACI</name>
<evidence type="ECO:0000313" key="4">
    <source>
        <dbReference type="Proteomes" id="UP000281498"/>
    </source>
</evidence>
<dbReference type="OrthoDB" id="2989424at2"/>
<keyword evidence="2" id="KW-0812">Transmembrane</keyword>
<proteinExistence type="predicted"/>
<dbReference type="RefSeq" id="WP_110936602.1">
    <property type="nucleotide sequence ID" value="NZ_KZ614146.1"/>
</dbReference>
<organism evidence="3 4">
    <name type="scientific">Salipaludibacillus neizhouensis</name>
    <dbReference type="NCBI Taxonomy" id="885475"/>
    <lineage>
        <taxon>Bacteria</taxon>
        <taxon>Bacillati</taxon>
        <taxon>Bacillota</taxon>
        <taxon>Bacilli</taxon>
        <taxon>Bacillales</taxon>
        <taxon>Bacillaceae</taxon>
    </lineage>
</organism>
<feature type="compositionally biased region" description="Low complexity" evidence="1">
    <location>
        <begin position="69"/>
        <end position="80"/>
    </location>
</feature>